<gene>
    <name evidence="2" type="ORF">N7532_001428</name>
</gene>
<reference evidence="2" key="1">
    <citation type="submission" date="2022-11" db="EMBL/GenBank/DDBJ databases">
        <authorList>
            <person name="Petersen C."/>
        </authorList>
    </citation>
    <scope>NUCLEOTIDE SEQUENCE</scope>
    <source>
        <strain evidence="2">IBT 30761</strain>
    </source>
</reference>
<dbReference type="AlphaFoldDB" id="A0A9W9KMF5"/>
<proteinExistence type="predicted"/>
<dbReference type="GeneID" id="81352901"/>
<dbReference type="RefSeq" id="XP_056478963.1">
    <property type="nucleotide sequence ID" value="XM_056613922.1"/>
</dbReference>
<reference evidence="2" key="2">
    <citation type="journal article" date="2023" name="IMA Fungus">
        <title>Comparative genomic study of the Penicillium genus elucidates a diverse pangenome and 15 lateral gene transfer events.</title>
        <authorList>
            <person name="Petersen C."/>
            <person name="Sorensen T."/>
            <person name="Nielsen M.R."/>
            <person name="Sondergaard T.E."/>
            <person name="Sorensen J.L."/>
            <person name="Fitzpatrick D.A."/>
            <person name="Frisvad J.C."/>
            <person name="Nielsen K.L."/>
        </authorList>
    </citation>
    <scope>NUCLEOTIDE SEQUENCE</scope>
    <source>
        <strain evidence="2">IBT 30761</strain>
    </source>
</reference>
<sequence length="561" mass="63782">MNSHYIEEYEAATPLIASILWGDKTERNEVIKQVEALNNQISAKNTLLNLSIDEGLIITPAFSIAADIIEEASLQYLESRDTVQFYEVEKYLNSTIDAYQFPSTWKIDWNQFLDYHFAYTGDRGEEMIGASTDEKDPGKILLPPPSQNRVNTKDKGFAGGTFSEKSSDVKPFDGKLSSKKPAEDESLGESSEKKSSREELSEPEKEASEKEASEEESSEEESSDEESEEEETEEESSEEESSDEESEEEETEEESSEEESSDEESEEESSEEESEEEETEEKYSEEEESEYEASEEKYSEEEESEYEASEESSEEEESEYEASEESSEEEESEKEFDEESDEEPYFDEGVKINKESISGQDSLPDKDSLVSDRAGVSFTKSVDPATSLSSWKKSVSLSSIRQNAQQEFGFFLAEGFVLGRLASPFDNMVIVGFTCQNSQTARLRPREKYDDQLKASSGEEVSYRGKSKIKGIGLVAWEAENWGDSVAVIFPVEGADYPLTFLWVHWENGEWTWESRDFFRTFLKDLSSFEVDVLIYHIATSQEASYQEKMKGRRPNFPVPQ</sequence>
<dbReference type="OrthoDB" id="4367478at2759"/>
<dbReference type="EMBL" id="JAPQKI010000002">
    <property type="protein sequence ID" value="KAJ5110893.1"/>
    <property type="molecule type" value="Genomic_DNA"/>
</dbReference>
<feature type="region of interest" description="Disordered" evidence="1">
    <location>
        <begin position="128"/>
        <end position="369"/>
    </location>
</feature>
<comment type="caution">
    <text evidence="2">The sequence shown here is derived from an EMBL/GenBank/DDBJ whole genome shotgun (WGS) entry which is preliminary data.</text>
</comment>
<keyword evidence="3" id="KW-1185">Reference proteome</keyword>
<feature type="compositionally biased region" description="Acidic residues" evidence="1">
    <location>
        <begin position="212"/>
        <end position="346"/>
    </location>
</feature>
<name>A0A9W9KMF5_9EURO</name>
<organism evidence="2 3">
    <name type="scientific">Penicillium argentinense</name>
    <dbReference type="NCBI Taxonomy" id="1131581"/>
    <lineage>
        <taxon>Eukaryota</taxon>
        <taxon>Fungi</taxon>
        <taxon>Dikarya</taxon>
        <taxon>Ascomycota</taxon>
        <taxon>Pezizomycotina</taxon>
        <taxon>Eurotiomycetes</taxon>
        <taxon>Eurotiomycetidae</taxon>
        <taxon>Eurotiales</taxon>
        <taxon>Aspergillaceae</taxon>
        <taxon>Penicillium</taxon>
    </lineage>
</organism>
<accession>A0A9W9KMF5</accession>
<feature type="compositionally biased region" description="Basic and acidic residues" evidence="1">
    <location>
        <begin position="128"/>
        <end position="138"/>
    </location>
</feature>
<dbReference type="Proteomes" id="UP001149074">
    <property type="component" value="Unassembled WGS sequence"/>
</dbReference>
<protein>
    <submittedName>
        <fullName evidence="2">Uncharacterized protein</fullName>
    </submittedName>
</protein>
<feature type="compositionally biased region" description="Basic and acidic residues" evidence="1">
    <location>
        <begin position="190"/>
        <end position="211"/>
    </location>
</feature>
<evidence type="ECO:0000313" key="3">
    <source>
        <dbReference type="Proteomes" id="UP001149074"/>
    </source>
</evidence>
<evidence type="ECO:0000256" key="1">
    <source>
        <dbReference type="SAM" id="MobiDB-lite"/>
    </source>
</evidence>
<evidence type="ECO:0000313" key="2">
    <source>
        <dbReference type="EMBL" id="KAJ5110893.1"/>
    </source>
</evidence>